<evidence type="ECO:0008006" key="3">
    <source>
        <dbReference type="Google" id="ProtNLM"/>
    </source>
</evidence>
<organism evidence="1 2">
    <name type="scientific">Nocardia fluminea</name>
    <dbReference type="NCBI Taxonomy" id="134984"/>
    <lineage>
        <taxon>Bacteria</taxon>
        <taxon>Bacillati</taxon>
        <taxon>Actinomycetota</taxon>
        <taxon>Actinomycetes</taxon>
        <taxon>Mycobacteriales</taxon>
        <taxon>Nocardiaceae</taxon>
        <taxon>Nocardia</taxon>
    </lineage>
</organism>
<dbReference type="AlphaFoldDB" id="A0A2N3VH00"/>
<accession>A0A2N3VH00</accession>
<evidence type="ECO:0000313" key="2">
    <source>
        <dbReference type="Proteomes" id="UP000233766"/>
    </source>
</evidence>
<sequence>MPERIAPSCGCLTDGKVVRGMCSKHYFQYLHSTSKENRTPPPRFSRDFSDFVDQTHRNGCWLWLGPTDRKGYGRWSSAKHGERGLAHRISLARVSEPEDPSLFACHHCDNPPCVNPAHLYWGTVQDNTRDMVTRKGVHNKGVHLTHCNRGHELRGTNLRIVGKSETRKCRTCDNHGSREYAARARQGTRLVDRQAEFVDSIGTPVVAVLDAPAAVGVSLSTVRRAIERGDLTVHALGPKYRWLEVAQLERVFGT</sequence>
<comment type="caution">
    <text evidence="1">The sequence shown here is derived from an EMBL/GenBank/DDBJ whole genome shotgun (WGS) entry which is preliminary data.</text>
</comment>
<name>A0A2N3VH00_9NOCA</name>
<keyword evidence="2" id="KW-1185">Reference proteome</keyword>
<protein>
    <recommendedName>
        <fullName evidence="3">HNH endonuclease</fullName>
    </recommendedName>
</protein>
<dbReference type="InterPro" id="IPR044925">
    <property type="entry name" value="His-Me_finger_sf"/>
</dbReference>
<gene>
    <name evidence="1" type="ORF">ATK86_5328</name>
</gene>
<reference evidence="1 2" key="1">
    <citation type="submission" date="2017-12" db="EMBL/GenBank/DDBJ databases">
        <title>Sequencing the genomes of 1000 Actinobacteria strains.</title>
        <authorList>
            <person name="Klenk H.-P."/>
        </authorList>
    </citation>
    <scope>NUCLEOTIDE SEQUENCE [LARGE SCALE GENOMIC DNA]</scope>
    <source>
        <strain evidence="1 2">DSM 44489</strain>
    </source>
</reference>
<dbReference type="Gene3D" id="3.90.75.10">
    <property type="entry name" value="Homing Intron 3 (I-ppo) Encoded Endonuclease, Chain A"/>
    <property type="match status" value="1"/>
</dbReference>
<proteinExistence type="predicted"/>
<dbReference type="EMBL" id="PJMW01000002">
    <property type="protein sequence ID" value="PKV80891.1"/>
    <property type="molecule type" value="Genomic_DNA"/>
</dbReference>
<evidence type="ECO:0000313" key="1">
    <source>
        <dbReference type="EMBL" id="PKV80891.1"/>
    </source>
</evidence>
<dbReference type="SUPFAM" id="SSF54060">
    <property type="entry name" value="His-Me finger endonucleases"/>
    <property type="match status" value="1"/>
</dbReference>
<dbReference type="Proteomes" id="UP000233766">
    <property type="component" value="Unassembled WGS sequence"/>
</dbReference>
<dbReference type="InterPro" id="IPR044930">
    <property type="entry name" value="Homing_endonuclease_His-Me"/>
</dbReference>
<dbReference type="GO" id="GO:0004519">
    <property type="term" value="F:endonuclease activity"/>
    <property type="evidence" value="ECO:0007669"/>
    <property type="project" value="InterPro"/>
</dbReference>